<keyword evidence="2" id="KW-1185">Reference proteome</keyword>
<sequence length="103" mass="11562">MKFRKINVHPLRGADPRLRAVANILTADGYAINGIRVYEDKGKMYVRFPIVHSEARAWKAGRAANFAFTPCTHAARREIEGAILEAYKMKTGNVAGFEQRSVQ</sequence>
<dbReference type="GO" id="GO:0030435">
    <property type="term" value="P:sporulation resulting in formation of a cellular spore"/>
    <property type="evidence" value="ECO:0007669"/>
    <property type="project" value="InterPro"/>
</dbReference>
<dbReference type="InterPro" id="IPR007170">
    <property type="entry name" value="SpoVG"/>
</dbReference>
<evidence type="ECO:0000313" key="1">
    <source>
        <dbReference type="EMBL" id="MCC2137869.1"/>
    </source>
</evidence>
<dbReference type="AlphaFoldDB" id="A0AAE3DJG3"/>
<dbReference type="Gene3D" id="3.30.1120.40">
    <property type="entry name" value="Stage V sporulation protein G"/>
    <property type="match status" value="1"/>
</dbReference>
<accession>A0AAE3DJG3</accession>
<dbReference type="SUPFAM" id="SSF160537">
    <property type="entry name" value="SpoVG-like"/>
    <property type="match status" value="1"/>
</dbReference>
<name>A0AAE3DJG3_9FIRM</name>
<comment type="caution">
    <text evidence="1">The sequence shown here is derived from an EMBL/GenBank/DDBJ whole genome shotgun (WGS) entry which is preliminary data.</text>
</comment>
<gene>
    <name evidence="1" type="ORF">LKD31_12770</name>
</gene>
<dbReference type="InterPro" id="IPR036751">
    <property type="entry name" value="SpoVG_sf"/>
</dbReference>
<evidence type="ECO:0000313" key="2">
    <source>
        <dbReference type="Proteomes" id="UP001199424"/>
    </source>
</evidence>
<dbReference type="RefSeq" id="WP_308450008.1">
    <property type="nucleotide sequence ID" value="NZ_JAJEQC010000018.1"/>
</dbReference>
<dbReference type="Proteomes" id="UP001199424">
    <property type="component" value="Unassembled WGS sequence"/>
</dbReference>
<dbReference type="EMBL" id="JAJEQC010000018">
    <property type="protein sequence ID" value="MCC2137869.1"/>
    <property type="molecule type" value="Genomic_DNA"/>
</dbReference>
<protein>
    <submittedName>
        <fullName evidence="1">SpoVG family protein</fullName>
    </submittedName>
</protein>
<dbReference type="Pfam" id="PF04026">
    <property type="entry name" value="SpoVG"/>
    <property type="match status" value="1"/>
</dbReference>
<organism evidence="1 2">
    <name type="scientific">Hominenteromicrobium mulieris</name>
    <dbReference type="NCBI Taxonomy" id="2885357"/>
    <lineage>
        <taxon>Bacteria</taxon>
        <taxon>Bacillati</taxon>
        <taxon>Bacillota</taxon>
        <taxon>Clostridia</taxon>
        <taxon>Eubacteriales</taxon>
        <taxon>Oscillospiraceae</taxon>
        <taxon>Hominenteromicrobium</taxon>
    </lineage>
</organism>
<proteinExistence type="predicted"/>
<reference evidence="1" key="1">
    <citation type="submission" date="2021-10" db="EMBL/GenBank/DDBJ databases">
        <title>Anaerobic single-cell dispensing facilitates the cultivation of human gut bacteria.</title>
        <authorList>
            <person name="Afrizal A."/>
        </authorList>
    </citation>
    <scope>NUCLEOTIDE SEQUENCE</scope>
    <source>
        <strain evidence="1">CLA-AA-H250</strain>
    </source>
</reference>